<dbReference type="EMBL" id="MHSW01000034">
    <property type="protein sequence ID" value="OHA50569.1"/>
    <property type="molecule type" value="Genomic_DNA"/>
</dbReference>
<evidence type="ECO:0000313" key="3">
    <source>
        <dbReference type="Proteomes" id="UP000176951"/>
    </source>
</evidence>
<keyword evidence="1" id="KW-0812">Transmembrane</keyword>
<dbReference type="AlphaFoldDB" id="A0A1G2PS45"/>
<reference evidence="2 3" key="1">
    <citation type="journal article" date="2016" name="Nat. Commun.">
        <title>Thousands of microbial genomes shed light on interconnected biogeochemical processes in an aquifer system.</title>
        <authorList>
            <person name="Anantharaman K."/>
            <person name="Brown C.T."/>
            <person name="Hug L.A."/>
            <person name="Sharon I."/>
            <person name="Castelle C.J."/>
            <person name="Probst A.J."/>
            <person name="Thomas B.C."/>
            <person name="Singh A."/>
            <person name="Wilkins M.J."/>
            <person name="Karaoz U."/>
            <person name="Brodie E.L."/>
            <person name="Williams K.H."/>
            <person name="Hubbard S.S."/>
            <person name="Banfield J.F."/>
        </authorList>
    </citation>
    <scope>NUCLEOTIDE SEQUENCE [LARGE SCALE GENOMIC DNA]</scope>
</reference>
<organism evidence="2 3">
    <name type="scientific">Candidatus Terrybacteria bacterium RIFCSPLOWO2_01_FULL_40_23</name>
    <dbReference type="NCBI Taxonomy" id="1802366"/>
    <lineage>
        <taxon>Bacteria</taxon>
        <taxon>Candidatus Terryibacteriota</taxon>
    </lineage>
</organism>
<evidence type="ECO:0000256" key="1">
    <source>
        <dbReference type="SAM" id="Phobius"/>
    </source>
</evidence>
<comment type="caution">
    <text evidence="2">The sequence shown here is derived from an EMBL/GenBank/DDBJ whole genome shotgun (WGS) entry which is preliminary data.</text>
</comment>
<gene>
    <name evidence="2" type="ORF">A3A97_03305</name>
</gene>
<keyword evidence="1" id="KW-1133">Transmembrane helix</keyword>
<feature type="transmembrane region" description="Helical" evidence="1">
    <location>
        <begin position="33"/>
        <end position="60"/>
    </location>
</feature>
<dbReference type="Proteomes" id="UP000176951">
    <property type="component" value="Unassembled WGS sequence"/>
</dbReference>
<proteinExistence type="predicted"/>
<keyword evidence="1" id="KW-0472">Membrane</keyword>
<name>A0A1G2PS45_9BACT</name>
<sequence>MKYFSIKQDIKTIKDFLQAFSHRFPFATKALKAIFVLIKWPLLIGLVLFGVLFLIIWIYYLPQEMIAKKCGYRIAKPASSLHDNNPCVVADNLRKSISENPQFGFGYETNKKLLELNEMRCTTLKEVDEERMESYNEWTACEKEIRDKFW</sequence>
<protein>
    <submittedName>
        <fullName evidence="2">Uncharacterized protein</fullName>
    </submittedName>
</protein>
<accession>A0A1G2PS45</accession>
<evidence type="ECO:0000313" key="2">
    <source>
        <dbReference type="EMBL" id="OHA50569.1"/>
    </source>
</evidence>